<dbReference type="PROSITE" id="PS50075">
    <property type="entry name" value="CARRIER"/>
    <property type="match status" value="1"/>
</dbReference>
<accession>A0A1X1T3F4</accession>
<dbReference type="Gene3D" id="1.10.1200.10">
    <property type="entry name" value="ACP-like"/>
    <property type="match status" value="1"/>
</dbReference>
<keyword evidence="2" id="KW-1185">Reference proteome</keyword>
<dbReference type="OrthoDB" id="9801735at2"/>
<dbReference type="RefSeq" id="WP_085234341.1">
    <property type="nucleotide sequence ID" value="NZ_AP022613.1"/>
</dbReference>
<proteinExistence type="predicted"/>
<dbReference type="Proteomes" id="UP000467385">
    <property type="component" value="Chromosome"/>
</dbReference>
<dbReference type="InterPro" id="IPR009081">
    <property type="entry name" value="PP-bd_ACP"/>
</dbReference>
<reference evidence="1 2" key="1">
    <citation type="journal article" date="2019" name="Emerg. Microbes Infect.">
        <title>Comprehensive subspecies identification of 175 nontuberculous mycobacteria species based on 7547 genomic profiles.</title>
        <authorList>
            <person name="Matsumoto Y."/>
            <person name="Kinjo T."/>
            <person name="Motooka D."/>
            <person name="Nabeya D."/>
            <person name="Jung N."/>
            <person name="Uechi K."/>
            <person name="Horii T."/>
            <person name="Iida T."/>
            <person name="Fujita J."/>
            <person name="Nakamura S."/>
        </authorList>
    </citation>
    <scope>NUCLEOTIDE SEQUENCE [LARGE SCALE GENOMIC DNA]</scope>
    <source>
        <strain evidence="1 2">JCM 14738</strain>
    </source>
</reference>
<organism evidence="1 2">
    <name type="scientific">Mycobacterium conspicuum</name>
    <dbReference type="NCBI Taxonomy" id="44010"/>
    <lineage>
        <taxon>Bacteria</taxon>
        <taxon>Bacillati</taxon>
        <taxon>Actinomycetota</taxon>
        <taxon>Actinomycetes</taxon>
        <taxon>Mycobacteriales</taxon>
        <taxon>Mycobacteriaceae</taxon>
        <taxon>Mycobacterium</taxon>
    </lineage>
</organism>
<dbReference type="Pfam" id="PF00550">
    <property type="entry name" value="PP-binding"/>
    <property type="match status" value="1"/>
</dbReference>
<sequence length="84" mass="9516">MTDAEIYEQLTEIIRDVLMNFDLVLRPDLTADEVDGWNSFKMIEIIMAVEGQFGMKVRSKELDDLENVGDLVALIRKAKPAESA</sequence>
<name>A0A1X1T3F4_9MYCO</name>
<dbReference type="AlphaFoldDB" id="A0A1X1T3F4"/>
<evidence type="ECO:0000313" key="1">
    <source>
        <dbReference type="EMBL" id="BBZ40920.1"/>
    </source>
</evidence>
<evidence type="ECO:0000313" key="2">
    <source>
        <dbReference type="Proteomes" id="UP000467385"/>
    </source>
</evidence>
<dbReference type="STRING" id="44010.AWC00_19250"/>
<dbReference type="EMBL" id="AP022613">
    <property type="protein sequence ID" value="BBZ40920.1"/>
    <property type="molecule type" value="Genomic_DNA"/>
</dbReference>
<dbReference type="SUPFAM" id="SSF47336">
    <property type="entry name" value="ACP-like"/>
    <property type="match status" value="1"/>
</dbReference>
<dbReference type="InterPro" id="IPR036736">
    <property type="entry name" value="ACP-like_sf"/>
</dbReference>
<protein>
    <submittedName>
        <fullName evidence="1">Uncharacterized protein</fullName>
    </submittedName>
</protein>
<gene>
    <name evidence="1" type="ORF">MCNS_39830</name>
</gene>